<gene>
    <name evidence="2" type="ORF">RJ640_027237</name>
</gene>
<sequence length="176" mass="19560">MFLLSKLLSHGRQSSAADGRRVAAEAHSEPVRERGGVMPLLKKLAPPLEAAGSRRTPKVLHKVDVHRSFGPVQVVISPECTVGDLMKAVLELYVKEKRRPLLAETDTLCFELHYSQFSLQSLKAEEQLLNLGSRNFFLRPKHRNAANASCSCSYSDEAKAEAKSLFPLAKFVDFLL</sequence>
<evidence type="ECO:0000259" key="1">
    <source>
        <dbReference type="Pfam" id="PF23156"/>
    </source>
</evidence>
<dbReference type="InterPro" id="IPR055482">
    <property type="entry name" value="DUF7054"/>
</dbReference>
<comment type="caution">
    <text evidence="2">The sequence shown here is derived from an EMBL/GenBank/DDBJ whole genome shotgun (WGS) entry which is preliminary data.</text>
</comment>
<reference evidence="2" key="1">
    <citation type="submission" date="2022-12" db="EMBL/GenBank/DDBJ databases">
        <title>Draft genome assemblies for two species of Escallonia (Escalloniales).</title>
        <authorList>
            <person name="Chanderbali A."/>
            <person name="Dervinis C."/>
            <person name="Anghel I."/>
            <person name="Soltis D."/>
            <person name="Soltis P."/>
            <person name="Zapata F."/>
        </authorList>
    </citation>
    <scope>NUCLEOTIDE SEQUENCE</scope>
    <source>
        <strain evidence="2">UCBG92.1500</strain>
        <tissue evidence="2">Leaf</tissue>
    </source>
</reference>
<accession>A0AA88RGD8</accession>
<organism evidence="2 3">
    <name type="scientific">Escallonia rubra</name>
    <dbReference type="NCBI Taxonomy" id="112253"/>
    <lineage>
        <taxon>Eukaryota</taxon>
        <taxon>Viridiplantae</taxon>
        <taxon>Streptophyta</taxon>
        <taxon>Embryophyta</taxon>
        <taxon>Tracheophyta</taxon>
        <taxon>Spermatophyta</taxon>
        <taxon>Magnoliopsida</taxon>
        <taxon>eudicotyledons</taxon>
        <taxon>Gunneridae</taxon>
        <taxon>Pentapetalae</taxon>
        <taxon>asterids</taxon>
        <taxon>campanulids</taxon>
        <taxon>Escalloniales</taxon>
        <taxon>Escalloniaceae</taxon>
        <taxon>Escallonia</taxon>
    </lineage>
</organism>
<dbReference type="Proteomes" id="UP001187471">
    <property type="component" value="Unassembled WGS sequence"/>
</dbReference>
<dbReference type="PANTHER" id="PTHR33270:SF7">
    <property type="entry name" value="SNRNP25 UBIQUITIN-LIKE DOMAIN-CONTAINING PROTEIN"/>
    <property type="match status" value="1"/>
</dbReference>
<dbReference type="AlphaFoldDB" id="A0AA88RGD8"/>
<dbReference type="InterPro" id="IPR040358">
    <property type="entry name" value="At4g22758-like"/>
</dbReference>
<keyword evidence="3" id="KW-1185">Reference proteome</keyword>
<proteinExistence type="predicted"/>
<protein>
    <recommendedName>
        <fullName evidence="1">DUF7054 domain-containing protein</fullName>
    </recommendedName>
</protein>
<feature type="domain" description="DUF7054" evidence="1">
    <location>
        <begin position="57"/>
        <end position="139"/>
    </location>
</feature>
<evidence type="ECO:0000313" key="3">
    <source>
        <dbReference type="Proteomes" id="UP001187471"/>
    </source>
</evidence>
<dbReference type="PANTHER" id="PTHR33270">
    <property type="entry name" value="BNAC05G50380D PROTEIN"/>
    <property type="match status" value="1"/>
</dbReference>
<dbReference type="EMBL" id="JAVXUO010000783">
    <property type="protein sequence ID" value="KAK2989163.1"/>
    <property type="molecule type" value="Genomic_DNA"/>
</dbReference>
<evidence type="ECO:0000313" key="2">
    <source>
        <dbReference type="EMBL" id="KAK2989163.1"/>
    </source>
</evidence>
<name>A0AA88RGD8_9ASTE</name>
<dbReference type="Pfam" id="PF23156">
    <property type="entry name" value="DUF7054"/>
    <property type="match status" value="1"/>
</dbReference>